<dbReference type="InterPro" id="IPR014758">
    <property type="entry name" value="Met-tRNA_synth"/>
</dbReference>
<dbReference type="InterPro" id="IPR001412">
    <property type="entry name" value="aa-tRNA-synth_I_CS"/>
</dbReference>
<evidence type="ECO:0000256" key="5">
    <source>
        <dbReference type="ARBA" id="ARBA00018753"/>
    </source>
</evidence>
<dbReference type="PRINTS" id="PR01041">
    <property type="entry name" value="TRNASYNTHMET"/>
</dbReference>
<comment type="function">
    <text evidence="1">Is required not only for elongation of protein synthesis but also for the initiation of all mRNA translation through initiator tRNA(fMet) aminoacylation.</text>
</comment>
<dbReference type="STRING" id="1968527.B5M47_01170"/>
<keyword evidence="9 14" id="KW-0067">ATP-binding</keyword>
<evidence type="ECO:0000256" key="1">
    <source>
        <dbReference type="ARBA" id="ARBA00003314"/>
    </source>
</evidence>
<evidence type="ECO:0000256" key="14">
    <source>
        <dbReference type="RuleBase" id="RU363039"/>
    </source>
</evidence>
<keyword evidence="11 14" id="KW-0030">Aminoacyl-tRNA synthetase</keyword>
<feature type="domain" description="Methionyl/Leucyl tRNA synthetase" evidence="15">
    <location>
        <begin position="9"/>
        <end position="439"/>
    </location>
</feature>
<dbReference type="GO" id="GO:0006431">
    <property type="term" value="P:methionyl-tRNA aminoacylation"/>
    <property type="evidence" value="ECO:0007669"/>
    <property type="project" value="InterPro"/>
</dbReference>
<evidence type="ECO:0000256" key="11">
    <source>
        <dbReference type="ARBA" id="ARBA00023146"/>
    </source>
</evidence>
<dbReference type="NCBIfam" id="TIGR00398">
    <property type="entry name" value="metG"/>
    <property type="match status" value="1"/>
</dbReference>
<comment type="subcellular location">
    <subcellularLocation>
        <location evidence="2">Cytoplasm</location>
    </subcellularLocation>
</comment>
<keyword evidence="6" id="KW-0963">Cytoplasm</keyword>
<dbReference type="InterPro" id="IPR029038">
    <property type="entry name" value="MetRS_Zn"/>
</dbReference>
<dbReference type="InterPro" id="IPR014729">
    <property type="entry name" value="Rossmann-like_a/b/a_fold"/>
</dbReference>
<comment type="similarity">
    <text evidence="3">Belongs to the class-I aminoacyl-tRNA synthetase family. MetG type 1 subfamily.</text>
</comment>
<gene>
    <name evidence="17" type="ORF">B5M47_01170</name>
</gene>
<dbReference type="Pfam" id="PF09334">
    <property type="entry name" value="tRNA-synt_1g"/>
    <property type="match status" value="1"/>
</dbReference>
<evidence type="ECO:0000256" key="2">
    <source>
        <dbReference type="ARBA" id="ARBA00004496"/>
    </source>
</evidence>
<dbReference type="Proteomes" id="UP000192520">
    <property type="component" value="Unassembled WGS sequence"/>
</dbReference>
<dbReference type="InterPro" id="IPR015413">
    <property type="entry name" value="Methionyl/Leucyl_tRNA_Synth"/>
</dbReference>
<sequence>MTIMKRKIFIGVAWPYVNGNLHVGHYAGYLLPADICARYHRLSGNDVLMASGSDCHGTPITVESDKRGRSPQEIVEEYHAKDINLFLNVLGLSYDLYTRTDTPHHHRIVQNFFIKLLEAGYIFIDTTQQYYSEKEKKFLPDRYIVGTCPHCGFKDARSDYCEGCNKILEQGEVINPLSKLSDSKVELRDTQHYFLDWSRMQPKLENYVTEYGRNWRDWIYQETRGWLKERLKPRAITRDLDWGVPLPVNRIPKDKLIKDIENKRIYVWFDAVIGYYSASLLWARMQEYGLDQKKAELQVPSQEEETDLLNGQLADWWQPSPHEVPGTVSKHYYFMGQDNLVFHTLFWPGQLMIYNSNLHLPDVICINKFLNLAGQKFSKSRGISIDIKEFVEKYGNDIVRFYLTYIMPENKQASFYWEDFKEKVNSILIGNIGNFVHRSLSIAKGADINLIKDQQIKKEIEEEINKAFQNSRNFLENCQFRNYLEVIINLSAFGNKFFDTAKVWEIKKSDSENYFWALKQLYLLIISIAYLLMPLMPKTSEEIFKMLGLRSPQLWPSLQNEVNYLNELVSQINTDTRSHPLFTKIETANLP</sequence>
<accession>A0A1W9NZ58</accession>
<evidence type="ECO:0000256" key="8">
    <source>
        <dbReference type="ARBA" id="ARBA00022741"/>
    </source>
</evidence>
<evidence type="ECO:0000256" key="4">
    <source>
        <dbReference type="ARBA" id="ARBA00012838"/>
    </source>
</evidence>
<evidence type="ECO:0000256" key="3">
    <source>
        <dbReference type="ARBA" id="ARBA00008258"/>
    </source>
</evidence>
<dbReference type="SUPFAM" id="SSF52374">
    <property type="entry name" value="Nucleotidylyl transferase"/>
    <property type="match status" value="1"/>
</dbReference>
<evidence type="ECO:0000256" key="10">
    <source>
        <dbReference type="ARBA" id="ARBA00022917"/>
    </source>
</evidence>
<feature type="domain" description="Methionyl-tRNA synthetase anticodon-binding" evidence="16">
    <location>
        <begin position="457"/>
        <end position="587"/>
    </location>
</feature>
<reference evidence="18" key="1">
    <citation type="submission" date="2017-03" db="EMBL/GenBank/DDBJ databases">
        <title>Novel pathways for hydrocarbon cycling and metabolic interdependencies in hydrothermal sediment communities.</title>
        <authorList>
            <person name="Dombrowski N."/>
            <person name="Seitz K."/>
            <person name="Teske A."/>
            <person name="Baker B."/>
        </authorList>
    </citation>
    <scope>NUCLEOTIDE SEQUENCE [LARGE SCALE GENOMIC DNA]</scope>
</reference>
<comment type="caution">
    <text evidence="17">The sequence shown here is derived from an EMBL/GenBank/DDBJ whole genome shotgun (WGS) entry which is preliminary data.</text>
</comment>
<dbReference type="PROSITE" id="PS00178">
    <property type="entry name" value="AA_TRNA_LIGASE_I"/>
    <property type="match status" value="1"/>
</dbReference>
<dbReference type="GO" id="GO:0005524">
    <property type="term" value="F:ATP binding"/>
    <property type="evidence" value="ECO:0007669"/>
    <property type="project" value="UniProtKB-KW"/>
</dbReference>
<evidence type="ECO:0000256" key="9">
    <source>
        <dbReference type="ARBA" id="ARBA00022840"/>
    </source>
</evidence>
<dbReference type="GO" id="GO:0004825">
    <property type="term" value="F:methionine-tRNA ligase activity"/>
    <property type="evidence" value="ECO:0007669"/>
    <property type="project" value="UniProtKB-EC"/>
</dbReference>
<evidence type="ECO:0000256" key="7">
    <source>
        <dbReference type="ARBA" id="ARBA00022598"/>
    </source>
</evidence>
<organism evidence="17 18">
    <name type="scientific">candidate division CPR3 bacterium 4484_211</name>
    <dbReference type="NCBI Taxonomy" id="1968527"/>
    <lineage>
        <taxon>Bacteria</taxon>
        <taxon>Bacteria division CPR3</taxon>
    </lineage>
</organism>
<dbReference type="Gene3D" id="2.20.28.20">
    <property type="entry name" value="Methionyl-tRNA synthetase, Zn-domain"/>
    <property type="match status" value="1"/>
</dbReference>
<evidence type="ECO:0000256" key="6">
    <source>
        <dbReference type="ARBA" id="ARBA00022490"/>
    </source>
</evidence>
<dbReference type="Pfam" id="PF19303">
    <property type="entry name" value="Anticodon_3"/>
    <property type="match status" value="1"/>
</dbReference>
<dbReference type="InterPro" id="IPR023458">
    <property type="entry name" value="Met-tRNA_ligase_1"/>
</dbReference>
<dbReference type="AlphaFoldDB" id="A0A1W9NZ58"/>
<dbReference type="EC" id="6.1.1.10" evidence="4"/>
<dbReference type="InterPro" id="IPR041872">
    <property type="entry name" value="Anticodon_Met"/>
</dbReference>
<dbReference type="EMBL" id="MZGJ01000005">
    <property type="protein sequence ID" value="OQX51302.1"/>
    <property type="molecule type" value="Genomic_DNA"/>
</dbReference>
<name>A0A1W9NZ58_UNCC3</name>
<keyword evidence="7 14" id="KW-0436">Ligase</keyword>
<dbReference type="SUPFAM" id="SSF47323">
    <property type="entry name" value="Anticodon-binding domain of a subclass of class I aminoacyl-tRNA synthetases"/>
    <property type="match status" value="1"/>
</dbReference>
<dbReference type="SUPFAM" id="SSF57770">
    <property type="entry name" value="Methionyl-tRNA synthetase (MetRS), Zn-domain"/>
    <property type="match status" value="1"/>
</dbReference>
<evidence type="ECO:0000256" key="12">
    <source>
        <dbReference type="ARBA" id="ARBA00030904"/>
    </source>
</evidence>
<dbReference type="PANTHER" id="PTHR45765:SF1">
    <property type="entry name" value="METHIONINE--TRNA LIGASE, CYTOPLASMIC"/>
    <property type="match status" value="1"/>
</dbReference>
<dbReference type="GO" id="GO:0005829">
    <property type="term" value="C:cytosol"/>
    <property type="evidence" value="ECO:0007669"/>
    <property type="project" value="TreeGrafter"/>
</dbReference>
<dbReference type="InterPro" id="IPR033911">
    <property type="entry name" value="MetRS_core"/>
</dbReference>
<evidence type="ECO:0000259" key="16">
    <source>
        <dbReference type="Pfam" id="PF19303"/>
    </source>
</evidence>
<keyword evidence="10 14" id="KW-0648">Protein biosynthesis</keyword>
<keyword evidence="8 14" id="KW-0547">Nucleotide-binding</keyword>
<dbReference type="InterPro" id="IPR009080">
    <property type="entry name" value="tRNAsynth_Ia_anticodon-bd"/>
</dbReference>
<protein>
    <recommendedName>
        <fullName evidence="5">Methionine--tRNA ligase</fullName>
        <ecNumber evidence="4">6.1.1.10</ecNumber>
    </recommendedName>
    <alternativeName>
        <fullName evidence="12">Methionyl-tRNA synthetase</fullName>
    </alternativeName>
</protein>
<evidence type="ECO:0000259" key="15">
    <source>
        <dbReference type="Pfam" id="PF09334"/>
    </source>
</evidence>
<dbReference type="PANTHER" id="PTHR45765">
    <property type="entry name" value="METHIONINE--TRNA LIGASE"/>
    <property type="match status" value="1"/>
</dbReference>
<dbReference type="Gene3D" id="3.40.50.620">
    <property type="entry name" value="HUPs"/>
    <property type="match status" value="1"/>
</dbReference>
<comment type="catalytic activity">
    <reaction evidence="13">
        <text>tRNA(Met) + L-methionine + ATP = L-methionyl-tRNA(Met) + AMP + diphosphate</text>
        <dbReference type="Rhea" id="RHEA:13481"/>
        <dbReference type="Rhea" id="RHEA-COMP:9667"/>
        <dbReference type="Rhea" id="RHEA-COMP:9698"/>
        <dbReference type="ChEBI" id="CHEBI:30616"/>
        <dbReference type="ChEBI" id="CHEBI:33019"/>
        <dbReference type="ChEBI" id="CHEBI:57844"/>
        <dbReference type="ChEBI" id="CHEBI:78442"/>
        <dbReference type="ChEBI" id="CHEBI:78530"/>
        <dbReference type="ChEBI" id="CHEBI:456215"/>
        <dbReference type="EC" id="6.1.1.10"/>
    </reaction>
</comment>
<evidence type="ECO:0000313" key="17">
    <source>
        <dbReference type="EMBL" id="OQX51302.1"/>
    </source>
</evidence>
<evidence type="ECO:0000313" key="18">
    <source>
        <dbReference type="Proteomes" id="UP000192520"/>
    </source>
</evidence>
<evidence type="ECO:0000256" key="13">
    <source>
        <dbReference type="ARBA" id="ARBA00047364"/>
    </source>
</evidence>
<proteinExistence type="inferred from homology"/>
<dbReference type="Gene3D" id="1.10.730.10">
    <property type="entry name" value="Isoleucyl-tRNA Synthetase, Domain 1"/>
    <property type="match status" value="1"/>
</dbReference>